<dbReference type="InterPro" id="IPR018186">
    <property type="entry name" value="TF_T-box_CS"/>
</dbReference>
<comment type="caution">
    <text evidence="9">The sequence shown here is derived from an EMBL/GenBank/DDBJ whole genome shotgun (WGS) entry which is preliminary data.</text>
</comment>
<evidence type="ECO:0000256" key="5">
    <source>
        <dbReference type="ARBA" id="ARBA00023242"/>
    </source>
</evidence>
<name>A0ABD1KLU2_9TELE</name>
<dbReference type="SUPFAM" id="SSF49417">
    <property type="entry name" value="p53-like transcription factors"/>
    <property type="match status" value="1"/>
</dbReference>
<evidence type="ECO:0000256" key="1">
    <source>
        <dbReference type="ARBA" id="ARBA00004123"/>
    </source>
</evidence>
<keyword evidence="10" id="KW-1185">Reference proteome</keyword>
<comment type="caution">
    <text evidence="6">Lacks conserved residue(s) required for the propagation of feature annotation.</text>
</comment>
<dbReference type="InterPro" id="IPR036960">
    <property type="entry name" value="T-box_sf"/>
</dbReference>
<keyword evidence="4" id="KW-0804">Transcription</keyword>
<dbReference type="InterPro" id="IPR001699">
    <property type="entry name" value="TF_T-box"/>
</dbReference>
<evidence type="ECO:0000313" key="10">
    <source>
        <dbReference type="Proteomes" id="UP001591681"/>
    </source>
</evidence>
<evidence type="ECO:0000256" key="2">
    <source>
        <dbReference type="ARBA" id="ARBA00023015"/>
    </source>
</evidence>
<evidence type="ECO:0000256" key="7">
    <source>
        <dbReference type="SAM" id="MobiDB-lite"/>
    </source>
</evidence>
<dbReference type="Gene3D" id="2.60.40.820">
    <property type="entry name" value="Transcription factor, T-box"/>
    <property type="match status" value="1"/>
</dbReference>
<dbReference type="InterPro" id="IPR008967">
    <property type="entry name" value="p53-like_TF_DNA-bd_sf"/>
</dbReference>
<feature type="compositionally biased region" description="Polar residues" evidence="7">
    <location>
        <begin position="309"/>
        <end position="321"/>
    </location>
</feature>
<dbReference type="InterPro" id="IPR046360">
    <property type="entry name" value="T-box_DNA-bd"/>
</dbReference>
<dbReference type="AlphaFoldDB" id="A0ABD1KLU2"/>
<keyword evidence="3 6" id="KW-0238">DNA-binding</keyword>
<protein>
    <recommendedName>
        <fullName evidence="8">T-box domain-containing protein</fullName>
    </recommendedName>
</protein>
<gene>
    <name evidence="9" type="ORF">ACEWY4_004162</name>
</gene>
<dbReference type="GO" id="GO:0003677">
    <property type="term" value="F:DNA binding"/>
    <property type="evidence" value="ECO:0007669"/>
    <property type="project" value="UniProtKB-UniRule"/>
</dbReference>
<evidence type="ECO:0000256" key="6">
    <source>
        <dbReference type="PROSITE-ProRule" id="PRU00201"/>
    </source>
</evidence>
<comment type="subcellular location">
    <subcellularLocation>
        <location evidence="1 6">Nucleus</location>
    </subcellularLocation>
</comment>
<dbReference type="PANTHER" id="PTHR11267">
    <property type="entry name" value="T-BOX PROTEIN-RELATED"/>
    <property type="match status" value="1"/>
</dbReference>
<sequence>MASSSSSTAAAAEPYQQGSVRMTLENSDLWSSFHNLGTEMIITKAGRRMFPHCNISVSGLSPYANYVIMVDMVPVDNFRYKWNKDQWEVAGKAEPQPPCRTYVHPDSPAPGSHWMKQSISLLKLKLTNNTLDPHGHIILHSMHRYQPRFHVVQADDLYSVRWAPFQTFTFTETCFTAVTAYQNSKITKLKIDHNPFAKGFREEGTHGKRIEARLTCYLVFFFLIGRFRSHKGQTCPENPAKKLRTEADKDTEYQTCADFPRLPYDPQREDDEVPLAFKQGPGPQDEHMSPWDSEQDPSHSLHGDAPMDFSSSEQLVPGQTTYHPFRSQDFRQLPSPSSTDSGVCRHHYHESSVDVATVPDREFTRHHISVSMGAPQGRPLDGVVPCQVPLSSSKNKPGLVPPPVYGHYPEQPCGQWNGGIPTQYPTVTSTASTYNHPHRLVVEHGVPHPARHHGNVTEWSQYPLFSYSCW</sequence>
<dbReference type="PANTHER" id="PTHR11267:SF204">
    <property type="entry name" value="SPADETAIL"/>
    <property type="match status" value="1"/>
</dbReference>
<dbReference type="PROSITE" id="PS01283">
    <property type="entry name" value="TBOX_1"/>
    <property type="match status" value="1"/>
</dbReference>
<dbReference type="SMART" id="SM00425">
    <property type="entry name" value="TBOX"/>
    <property type="match status" value="1"/>
</dbReference>
<dbReference type="FunFam" id="2.60.40.820:FF:000007">
    <property type="entry name" value="T-box transcription factor"/>
    <property type="match status" value="1"/>
</dbReference>
<keyword evidence="2" id="KW-0805">Transcription regulation</keyword>
<dbReference type="EMBL" id="JBHFQA010000004">
    <property type="protein sequence ID" value="KAL2099768.1"/>
    <property type="molecule type" value="Genomic_DNA"/>
</dbReference>
<organism evidence="9 10">
    <name type="scientific">Coilia grayii</name>
    <name type="common">Gray's grenadier anchovy</name>
    <dbReference type="NCBI Taxonomy" id="363190"/>
    <lineage>
        <taxon>Eukaryota</taxon>
        <taxon>Metazoa</taxon>
        <taxon>Chordata</taxon>
        <taxon>Craniata</taxon>
        <taxon>Vertebrata</taxon>
        <taxon>Euteleostomi</taxon>
        <taxon>Actinopterygii</taxon>
        <taxon>Neopterygii</taxon>
        <taxon>Teleostei</taxon>
        <taxon>Clupei</taxon>
        <taxon>Clupeiformes</taxon>
        <taxon>Clupeoidei</taxon>
        <taxon>Engraulidae</taxon>
        <taxon>Coilinae</taxon>
        <taxon>Coilia</taxon>
    </lineage>
</organism>
<reference evidence="9 10" key="1">
    <citation type="submission" date="2024-09" db="EMBL/GenBank/DDBJ databases">
        <title>A chromosome-level genome assembly of Gray's grenadier anchovy, Coilia grayii.</title>
        <authorList>
            <person name="Fu Z."/>
        </authorList>
    </citation>
    <scope>NUCLEOTIDE SEQUENCE [LARGE SCALE GENOMIC DNA]</scope>
    <source>
        <strain evidence="9">G4</strain>
        <tissue evidence="9">Muscle</tissue>
    </source>
</reference>
<dbReference type="PROSITE" id="PS50252">
    <property type="entry name" value="TBOX_3"/>
    <property type="match status" value="1"/>
</dbReference>
<keyword evidence="5 6" id="KW-0539">Nucleus</keyword>
<dbReference type="Pfam" id="PF00907">
    <property type="entry name" value="T-box"/>
    <property type="match status" value="1"/>
</dbReference>
<dbReference type="GO" id="GO:0005634">
    <property type="term" value="C:nucleus"/>
    <property type="evidence" value="ECO:0007669"/>
    <property type="project" value="UniProtKB-SubCell"/>
</dbReference>
<evidence type="ECO:0000259" key="8">
    <source>
        <dbReference type="PROSITE" id="PS50252"/>
    </source>
</evidence>
<dbReference type="Proteomes" id="UP001591681">
    <property type="component" value="Unassembled WGS sequence"/>
</dbReference>
<evidence type="ECO:0000256" key="3">
    <source>
        <dbReference type="ARBA" id="ARBA00023125"/>
    </source>
</evidence>
<dbReference type="GO" id="GO:0009653">
    <property type="term" value="P:anatomical structure morphogenesis"/>
    <property type="evidence" value="ECO:0007669"/>
    <property type="project" value="UniProtKB-ARBA"/>
</dbReference>
<feature type="domain" description="T-box" evidence="8">
    <location>
        <begin position="24"/>
        <end position="202"/>
    </location>
</feature>
<proteinExistence type="predicted"/>
<feature type="region of interest" description="Disordered" evidence="7">
    <location>
        <begin position="273"/>
        <end position="321"/>
    </location>
</feature>
<evidence type="ECO:0000256" key="4">
    <source>
        <dbReference type="ARBA" id="ARBA00023163"/>
    </source>
</evidence>
<evidence type="ECO:0000313" key="9">
    <source>
        <dbReference type="EMBL" id="KAL2099768.1"/>
    </source>
</evidence>
<dbReference type="PRINTS" id="PR00937">
    <property type="entry name" value="TBOX"/>
</dbReference>
<accession>A0ABD1KLU2</accession>